<dbReference type="Proteomes" id="UP001495147">
    <property type="component" value="Unassembled WGS sequence"/>
</dbReference>
<keyword evidence="2" id="KW-0067">ATP-binding</keyword>
<gene>
    <name evidence="3" type="ORF">ABDJ85_06075</name>
</gene>
<dbReference type="CDD" id="cd02038">
    <property type="entry name" value="FlhG-like"/>
    <property type="match status" value="1"/>
</dbReference>
<dbReference type="SUPFAM" id="SSF52540">
    <property type="entry name" value="P-loop containing nucleoside triphosphate hydrolases"/>
    <property type="match status" value="1"/>
</dbReference>
<dbReference type="InterPro" id="IPR027417">
    <property type="entry name" value="P-loop_NTPase"/>
</dbReference>
<organism evidence="3 4">
    <name type="scientific">Roseateles paludis</name>
    <dbReference type="NCBI Taxonomy" id="3145238"/>
    <lineage>
        <taxon>Bacteria</taxon>
        <taxon>Pseudomonadati</taxon>
        <taxon>Pseudomonadota</taxon>
        <taxon>Betaproteobacteria</taxon>
        <taxon>Burkholderiales</taxon>
        <taxon>Sphaerotilaceae</taxon>
        <taxon>Roseateles</taxon>
    </lineage>
</organism>
<keyword evidence="1" id="KW-0547">Nucleotide-binding</keyword>
<dbReference type="EMBL" id="JBDPZD010000002">
    <property type="protein sequence ID" value="MEO3691030.1"/>
    <property type="molecule type" value="Genomic_DNA"/>
</dbReference>
<dbReference type="InterPro" id="IPR050625">
    <property type="entry name" value="ParA/MinD_ATPase"/>
</dbReference>
<proteinExistence type="predicted"/>
<dbReference type="Pfam" id="PF10609">
    <property type="entry name" value="ParA"/>
    <property type="match status" value="1"/>
</dbReference>
<sequence>MNTSATGARTVAITSGKGGVGKTFVSANLAAALAARGQKVLVLDADLGLANLDVVLNLHPKLTLHDVFTDKCTLDQAILPAPGGFSVLLAGSGLVEYSRLTPDVRDKLLKILDAIKPRFDWVLIDTGAGISDVVLFAVSLASDVLVVATPEPTSLTDAYATIKVLATQQERRHVGLVINQANRVGEGKLICAQLQQVLARYTAAAPGQGFKLELIGEVRADQAVRQAVLKRQLLMEHYPGSEAAQALKAVAGKLLG</sequence>
<reference evidence="3 4" key="1">
    <citation type="submission" date="2024-05" db="EMBL/GenBank/DDBJ databases">
        <title>Roseateles sp. DJS-2-20 16S ribosomal RNA gene Genome sequencing and assembly.</title>
        <authorList>
            <person name="Woo H."/>
        </authorList>
    </citation>
    <scope>NUCLEOTIDE SEQUENCE [LARGE SCALE GENOMIC DNA]</scope>
    <source>
        <strain evidence="3 4">DJS-2-20</strain>
    </source>
</reference>
<name>A0ABV0FZY4_9BURK</name>
<dbReference type="InterPro" id="IPR033756">
    <property type="entry name" value="YlxH/NBP35"/>
</dbReference>
<dbReference type="RefSeq" id="WP_347703873.1">
    <property type="nucleotide sequence ID" value="NZ_JBDPZD010000002.1"/>
</dbReference>
<keyword evidence="4" id="KW-1185">Reference proteome</keyword>
<dbReference type="PANTHER" id="PTHR43384:SF4">
    <property type="entry name" value="CELLULOSE BIOSYNTHESIS PROTEIN BCSQ-RELATED"/>
    <property type="match status" value="1"/>
</dbReference>
<evidence type="ECO:0000256" key="1">
    <source>
        <dbReference type="ARBA" id="ARBA00022741"/>
    </source>
</evidence>
<accession>A0ABV0FZY4</accession>
<dbReference type="PANTHER" id="PTHR43384">
    <property type="entry name" value="SEPTUM SITE-DETERMINING PROTEIN MIND HOMOLOG, CHLOROPLASTIC-RELATED"/>
    <property type="match status" value="1"/>
</dbReference>
<dbReference type="InterPro" id="IPR033875">
    <property type="entry name" value="FlhG"/>
</dbReference>
<evidence type="ECO:0000313" key="4">
    <source>
        <dbReference type="Proteomes" id="UP001495147"/>
    </source>
</evidence>
<dbReference type="Gene3D" id="3.40.50.300">
    <property type="entry name" value="P-loop containing nucleotide triphosphate hydrolases"/>
    <property type="match status" value="1"/>
</dbReference>
<dbReference type="PIRSF" id="PIRSF003092">
    <property type="entry name" value="MinD"/>
    <property type="match status" value="1"/>
</dbReference>
<comment type="caution">
    <text evidence="3">The sequence shown here is derived from an EMBL/GenBank/DDBJ whole genome shotgun (WGS) entry which is preliminary data.</text>
</comment>
<evidence type="ECO:0000313" key="3">
    <source>
        <dbReference type="EMBL" id="MEO3691030.1"/>
    </source>
</evidence>
<protein>
    <submittedName>
        <fullName evidence="3">MinD/ParA family protein</fullName>
    </submittedName>
</protein>
<dbReference type="InterPro" id="IPR025501">
    <property type="entry name" value="MinD_FleN"/>
</dbReference>
<evidence type="ECO:0000256" key="2">
    <source>
        <dbReference type="ARBA" id="ARBA00022840"/>
    </source>
</evidence>